<dbReference type="InterPro" id="IPR053142">
    <property type="entry name" value="PchR_regulatory_protein"/>
</dbReference>
<proteinExistence type="predicted"/>
<dbReference type="SUPFAM" id="SSF46689">
    <property type="entry name" value="Homeodomain-like"/>
    <property type="match status" value="2"/>
</dbReference>
<keyword evidence="6" id="KW-1185">Reference proteome</keyword>
<evidence type="ECO:0000313" key="5">
    <source>
        <dbReference type="EMBL" id="PAU75349.1"/>
    </source>
</evidence>
<evidence type="ECO:0000256" key="2">
    <source>
        <dbReference type="ARBA" id="ARBA00023125"/>
    </source>
</evidence>
<dbReference type="PROSITE" id="PS00041">
    <property type="entry name" value="HTH_ARAC_FAMILY_1"/>
    <property type="match status" value="1"/>
</dbReference>
<gene>
    <name evidence="5" type="ORF">CK498_19450</name>
</gene>
<reference evidence="5 6" key="1">
    <citation type="submission" date="2017-08" db="EMBL/GenBank/DDBJ databases">
        <title>Halomonas alkalisoli sp. nov., isolated from saline alkaline soil.</title>
        <authorList>
            <person name="Wang D."/>
            <person name="Zhang G."/>
        </authorList>
    </citation>
    <scope>NUCLEOTIDE SEQUENCE [LARGE SCALE GENOMIC DNA]</scope>
    <source>
        <strain evidence="5 6">WRN001</strain>
    </source>
</reference>
<keyword evidence="1" id="KW-0805">Transcription regulation</keyword>
<evidence type="ECO:0000256" key="1">
    <source>
        <dbReference type="ARBA" id="ARBA00023015"/>
    </source>
</evidence>
<sequence length="308" mass="33946">MPPTPCQRYCGDDFSAYGRRFGIAYRFARQGRLPVVQGRVEEFALRPGMRLTHSDVEVLQHYASSSLQSAALLVLVVLEGCVTLQVGGSERHLRAGMAMSTRLAGSAHALHASQAPGQRLRTLMLGLEHAAALPQLALSAGASAPSIWRLPEHLVGSLEHALDDHWQPGAQRLLLEGLALQLLAHVQPAMPPHPLEQPGVSPGEQARLEAVRQRLLQQPMEAHRLEDLARLAAMSPSSLRSKFRHAFGQSVFDCLRQRRLTLAREYLAQGLSVQQTAQRCGYRHASNFTTAFRRHFGVSPRRLAHTLA</sequence>
<evidence type="ECO:0000313" key="6">
    <source>
        <dbReference type="Proteomes" id="UP000217771"/>
    </source>
</evidence>
<feature type="domain" description="HTH araC/xylS-type" evidence="4">
    <location>
        <begin position="209"/>
        <end position="306"/>
    </location>
</feature>
<dbReference type="OrthoDB" id="6670788at2"/>
<dbReference type="InterPro" id="IPR018060">
    <property type="entry name" value="HTH_AraC"/>
</dbReference>
<dbReference type="GO" id="GO:0003700">
    <property type="term" value="F:DNA-binding transcription factor activity"/>
    <property type="evidence" value="ECO:0007669"/>
    <property type="project" value="InterPro"/>
</dbReference>
<dbReference type="Pfam" id="PF12833">
    <property type="entry name" value="HTH_18"/>
    <property type="match status" value="1"/>
</dbReference>
<dbReference type="Proteomes" id="UP000217771">
    <property type="component" value="Unassembled WGS sequence"/>
</dbReference>
<evidence type="ECO:0000259" key="4">
    <source>
        <dbReference type="PROSITE" id="PS01124"/>
    </source>
</evidence>
<accession>A0A2A2ESI8</accession>
<dbReference type="GO" id="GO:0043565">
    <property type="term" value="F:sequence-specific DNA binding"/>
    <property type="evidence" value="ECO:0007669"/>
    <property type="project" value="InterPro"/>
</dbReference>
<name>A0A2A2ESI8_9GAMM</name>
<dbReference type="PROSITE" id="PS01124">
    <property type="entry name" value="HTH_ARAC_FAMILY_2"/>
    <property type="match status" value="1"/>
</dbReference>
<keyword evidence="3" id="KW-0804">Transcription</keyword>
<protein>
    <submittedName>
        <fullName evidence="5">AraC family transcriptional regulator</fullName>
    </submittedName>
</protein>
<dbReference type="InterPro" id="IPR009057">
    <property type="entry name" value="Homeodomain-like_sf"/>
</dbReference>
<dbReference type="PANTHER" id="PTHR47893:SF1">
    <property type="entry name" value="REGULATORY PROTEIN PCHR"/>
    <property type="match status" value="1"/>
</dbReference>
<comment type="caution">
    <text evidence="5">The sequence shown here is derived from an EMBL/GenBank/DDBJ whole genome shotgun (WGS) entry which is preliminary data.</text>
</comment>
<dbReference type="PANTHER" id="PTHR47893">
    <property type="entry name" value="REGULATORY PROTEIN PCHR"/>
    <property type="match status" value="1"/>
</dbReference>
<evidence type="ECO:0000256" key="3">
    <source>
        <dbReference type="ARBA" id="ARBA00023163"/>
    </source>
</evidence>
<organism evidence="5 6">
    <name type="scientific">Halomonas salipaludis</name>
    <dbReference type="NCBI Taxonomy" id="2032625"/>
    <lineage>
        <taxon>Bacteria</taxon>
        <taxon>Pseudomonadati</taxon>
        <taxon>Pseudomonadota</taxon>
        <taxon>Gammaproteobacteria</taxon>
        <taxon>Oceanospirillales</taxon>
        <taxon>Halomonadaceae</taxon>
        <taxon>Halomonas</taxon>
    </lineage>
</organism>
<dbReference type="SMART" id="SM00342">
    <property type="entry name" value="HTH_ARAC"/>
    <property type="match status" value="1"/>
</dbReference>
<dbReference type="InterPro" id="IPR018062">
    <property type="entry name" value="HTH_AraC-typ_CS"/>
</dbReference>
<dbReference type="AlphaFoldDB" id="A0A2A2ESI8"/>
<keyword evidence="2" id="KW-0238">DNA-binding</keyword>
<dbReference type="Gene3D" id="1.10.10.60">
    <property type="entry name" value="Homeodomain-like"/>
    <property type="match status" value="1"/>
</dbReference>
<dbReference type="EMBL" id="NSKB01000007">
    <property type="protein sequence ID" value="PAU75349.1"/>
    <property type="molecule type" value="Genomic_DNA"/>
</dbReference>